<feature type="compositionally biased region" description="Basic and acidic residues" evidence="6">
    <location>
        <begin position="423"/>
        <end position="441"/>
    </location>
</feature>
<dbReference type="InterPro" id="IPR052035">
    <property type="entry name" value="ZnF_BED_domain_contain"/>
</dbReference>
<dbReference type="InterPro" id="IPR012337">
    <property type="entry name" value="RNaseH-like_sf"/>
</dbReference>
<evidence type="ECO:0000256" key="2">
    <source>
        <dbReference type="ARBA" id="ARBA00022723"/>
    </source>
</evidence>
<accession>A0A9Q3ECM4</accession>
<comment type="caution">
    <text evidence="7">The sequence shown here is derived from an EMBL/GenBank/DDBJ whole genome shotgun (WGS) entry which is preliminary data.</text>
</comment>
<reference evidence="7" key="1">
    <citation type="submission" date="2021-03" db="EMBL/GenBank/DDBJ databases">
        <title>Draft genome sequence of rust myrtle Austropuccinia psidii MF-1, a brazilian biotype.</title>
        <authorList>
            <person name="Quecine M.C."/>
            <person name="Pachon D.M.R."/>
            <person name="Bonatelli M.L."/>
            <person name="Correr F.H."/>
            <person name="Franceschini L.M."/>
            <person name="Leite T.F."/>
            <person name="Margarido G.R.A."/>
            <person name="Almeida C.A."/>
            <person name="Ferrarezi J.A."/>
            <person name="Labate C.A."/>
        </authorList>
    </citation>
    <scope>NUCLEOTIDE SEQUENCE</scope>
    <source>
        <strain evidence="7">MF-1</strain>
    </source>
</reference>
<protein>
    <submittedName>
        <fullName evidence="7">Uncharacterized protein</fullName>
    </submittedName>
</protein>
<evidence type="ECO:0000256" key="3">
    <source>
        <dbReference type="ARBA" id="ARBA00022771"/>
    </source>
</evidence>
<keyword evidence="2" id="KW-0479">Metal-binding</keyword>
<evidence type="ECO:0000256" key="4">
    <source>
        <dbReference type="ARBA" id="ARBA00022833"/>
    </source>
</evidence>
<evidence type="ECO:0000256" key="1">
    <source>
        <dbReference type="ARBA" id="ARBA00004123"/>
    </source>
</evidence>
<dbReference type="AlphaFoldDB" id="A0A9Q3ECM4"/>
<feature type="region of interest" description="Disordered" evidence="6">
    <location>
        <begin position="423"/>
        <end position="473"/>
    </location>
</feature>
<keyword evidence="4" id="KW-0862">Zinc</keyword>
<dbReference type="EMBL" id="AVOT02026901">
    <property type="protein sequence ID" value="MBW0518824.1"/>
    <property type="molecule type" value="Genomic_DNA"/>
</dbReference>
<dbReference type="PANTHER" id="PTHR46481">
    <property type="entry name" value="ZINC FINGER BED DOMAIN-CONTAINING PROTEIN 4"/>
    <property type="match status" value="1"/>
</dbReference>
<comment type="subcellular location">
    <subcellularLocation>
        <location evidence="1">Nucleus</location>
    </subcellularLocation>
</comment>
<evidence type="ECO:0000313" key="7">
    <source>
        <dbReference type="EMBL" id="MBW0518824.1"/>
    </source>
</evidence>
<dbReference type="PANTHER" id="PTHR46481:SF10">
    <property type="entry name" value="ZINC FINGER BED DOMAIN-CONTAINING PROTEIN 39"/>
    <property type="match status" value="1"/>
</dbReference>
<dbReference type="GO" id="GO:0005634">
    <property type="term" value="C:nucleus"/>
    <property type="evidence" value="ECO:0007669"/>
    <property type="project" value="UniProtKB-SubCell"/>
</dbReference>
<dbReference type="GO" id="GO:0008270">
    <property type="term" value="F:zinc ion binding"/>
    <property type="evidence" value="ECO:0007669"/>
    <property type="project" value="UniProtKB-KW"/>
</dbReference>
<proteinExistence type="predicted"/>
<organism evidence="7 8">
    <name type="scientific">Austropuccinia psidii MF-1</name>
    <dbReference type="NCBI Taxonomy" id="1389203"/>
    <lineage>
        <taxon>Eukaryota</taxon>
        <taxon>Fungi</taxon>
        <taxon>Dikarya</taxon>
        <taxon>Basidiomycota</taxon>
        <taxon>Pucciniomycotina</taxon>
        <taxon>Pucciniomycetes</taxon>
        <taxon>Pucciniales</taxon>
        <taxon>Sphaerophragmiaceae</taxon>
        <taxon>Austropuccinia</taxon>
    </lineage>
</organism>
<dbReference type="SUPFAM" id="SSF53098">
    <property type="entry name" value="Ribonuclease H-like"/>
    <property type="match status" value="1"/>
</dbReference>
<evidence type="ECO:0000256" key="5">
    <source>
        <dbReference type="ARBA" id="ARBA00023242"/>
    </source>
</evidence>
<keyword evidence="8" id="KW-1185">Reference proteome</keyword>
<dbReference type="OrthoDB" id="2677917at2759"/>
<evidence type="ECO:0000256" key="6">
    <source>
        <dbReference type="SAM" id="MobiDB-lite"/>
    </source>
</evidence>
<evidence type="ECO:0000313" key="8">
    <source>
        <dbReference type="Proteomes" id="UP000765509"/>
    </source>
</evidence>
<dbReference type="Proteomes" id="UP000765509">
    <property type="component" value="Unassembled WGS sequence"/>
</dbReference>
<name>A0A9Q3ECM4_9BASI</name>
<gene>
    <name evidence="7" type="ORF">O181_058539</name>
</gene>
<feature type="compositionally biased region" description="Pro residues" evidence="6">
    <location>
        <begin position="463"/>
        <end position="473"/>
    </location>
</feature>
<keyword evidence="3" id="KW-0863">Zinc-finger</keyword>
<sequence length="473" mass="53291">MQQVLSPSSLKMALVYFICDANLPLSITNSPAFQALLELCNPAVTNILVCQASLTPHLTNIYFYHQESICNYLLSNKLDVFFTTDAWTSPNITSYMAITAHYIDTDFKLTSIIIGLSKIEGDHSGASLAIIHRYDLEQKIICITTDNTSVNNKMAQEIEETCPRFFAKDNMVGCMAHTIHLAEHNGLKALGIKHPNTNNQVDNNNENPISISSLVDPPDGLNLQYNSIIGKIILLASYLCHSPQRHKKFITTVNLVYNSKKPTNAIKLDSQVSTRWNSTYKMLNFPLVLNDAYNHFCTPDSLASFQLSTLEWQKAKVMVHFLQPLYEETLLICGSSYTKINQLLPLYTLLIEDIGQEQHEIVVERSTCLLDKIHPSASLEGSSLELELKRYLAKPPEPKDTNILLFWKSQVIFISISQGSKLPDKKEAQTQKSEPDAEHRGPGKPSIYSSRYHHRNPHEIPERPPLCPPPICK</sequence>
<keyword evidence="5" id="KW-0539">Nucleus</keyword>